<dbReference type="GO" id="GO:0005524">
    <property type="term" value="F:ATP binding"/>
    <property type="evidence" value="ECO:0007669"/>
    <property type="project" value="UniProtKB-UniRule"/>
</dbReference>
<evidence type="ECO:0000256" key="7">
    <source>
        <dbReference type="ARBA" id="ARBA00022723"/>
    </source>
</evidence>
<dbReference type="Gene3D" id="3.30.1490.30">
    <property type="match status" value="1"/>
</dbReference>
<dbReference type="Gene3D" id="3.30.230.10">
    <property type="match status" value="1"/>
</dbReference>
<comment type="function">
    <text evidence="14 16">Control of topological states of DNA by transient breakage and subsequent rejoining of DNA strands. Topoisomerase II makes double-strand breaks.</text>
</comment>
<dbReference type="InterPro" id="IPR013758">
    <property type="entry name" value="Topo_IIA_A/C_ab"/>
</dbReference>
<evidence type="ECO:0000313" key="21">
    <source>
        <dbReference type="EMBL" id="KFG27249.1"/>
    </source>
</evidence>
<dbReference type="SMART" id="SM00433">
    <property type="entry name" value="TOP2c"/>
    <property type="match status" value="1"/>
</dbReference>
<dbReference type="PANTHER" id="PTHR10169:SF38">
    <property type="entry name" value="DNA TOPOISOMERASE 2"/>
    <property type="match status" value="1"/>
</dbReference>
<keyword evidence="7" id="KW-0479">Metal-binding</keyword>
<dbReference type="SMART" id="SM00434">
    <property type="entry name" value="TOP4c"/>
    <property type="match status" value="1"/>
</dbReference>
<evidence type="ECO:0000256" key="9">
    <source>
        <dbReference type="ARBA" id="ARBA00022840"/>
    </source>
</evidence>
<protein>
    <recommendedName>
        <fullName evidence="6 16">DNA topoisomerase 2</fullName>
        <ecNumber evidence="5 16">5.6.2.2</ecNumber>
    </recommendedName>
</protein>
<dbReference type="InterPro" id="IPR013506">
    <property type="entry name" value="Topo_IIA_bsu_dom2"/>
</dbReference>
<keyword evidence="8 16" id="KW-0547">Nucleotide-binding</keyword>
<dbReference type="FunFam" id="3.40.50.670:FF:000001">
    <property type="entry name" value="DNA topoisomerase 2"/>
    <property type="match status" value="2"/>
</dbReference>
<dbReference type="Pfam" id="PF16898">
    <property type="entry name" value="TOPRIM_C"/>
    <property type="match status" value="1"/>
</dbReference>
<evidence type="ECO:0000256" key="13">
    <source>
        <dbReference type="ARBA" id="ARBA00023235"/>
    </source>
</evidence>
<dbReference type="InterPro" id="IPR034157">
    <property type="entry name" value="TOPRIM_TopoII"/>
</dbReference>
<comment type="cofactor">
    <cofactor evidence="3">
        <name>Mg(2+)</name>
        <dbReference type="ChEBI" id="CHEBI:18420"/>
    </cofactor>
</comment>
<dbReference type="PRINTS" id="PR01158">
    <property type="entry name" value="TOPISMRASEII"/>
</dbReference>
<dbReference type="SUPFAM" id="SSF54211">
    <property type="entry name" value="Ribosomal protein S5 domain 2-like"/>
    <property type="match status" value="1"/>
</dbReference>
<dbReference type="InterPro" id="IPR013760">
    <property type="entry name" value="Topo_IIA-like_dom_sf"/>
</dbReference>
<dbReference type="AlphaFoldDB" id="A0A086J531"/>
<dbReference type="PRINTS" id="PR00418">
    <property type="entry name" value="TPI2FAMILY"/>
</dbReference>
<dbReference type="GO" id="GO:0003918">
    <property type="term" value="F:DNA topoisomerase type II (double strand cut, ATP-hydrolyzing) activity"/>
    <property type="evidence" value="ECO:0007669"/>
    <property type="project" value="UniProtKB-UniRule"/>
</dbReference>
<dbReference type="InterPro" id="IPR050634">
    <property type="entry name" value="DNA_Topoisomerase_II"/>
</dbReference>
<dbReference type="Pfam" id="PF00521">
    <property type="entry name" value="DNA_topoisoIV"/>
    <property type="match status" value="1"/>
</dbReference>
<dbReference type="FunFam" id="3.30.1490.30:FF:000001">
    <property type="entry name" value="DNA topoisomerase 2"/>
    <property type="match status" value="1"/>
</dbReference>
<dbReference type="Pfam" id="PF00204">
    <property type="entry name" value="DNA_gyraseB"/>
    <property type="match status" value="1"/>
</dbReference>
<dbReference type="Gene3D" id="3.90.199.10">
    <property type="entry name" value="Topoisomerase II, domain 5"/>
    <property type="match status" value="1"/>
</dbReference>
<dbReference type="InterPro" id="IPR013757">
    <property type="entry name" value="Topo_IIA_A_a_sf"/>
</dbReference>
<evidence type="ECO:0000256" key="18">
    <source>
        <dbReference type="SAM" id="MobiDB-lite"/>
    </source>
</evidence>
<keyword evidence="13 15" id="KW-0413">Isomerase</keyword>
<keyword evidence="9 16" id="KW-0067">ATP-binding</keyword>
<comment type="similarity">
    <text evidence="4 16">Belongs to the type II topoisomerase family.</text>
</comment>
<dbReference type="SUPFAM" id="SSF56719">
    <property type="entry name" value="Type II DNA topoisomerase"/>
    <property type="match status" value="1"/>
</dbReference>
<evidence type="ECO:0000256" key="2">
    <source>
        <dbReference type="ARBA" id="ARBA00001913"/>
    </source>
</evidence>
<dbReference type="EC" id="5.6.2.2" evidence="5 16"/>
<name>A0A086J531_NEMA1</name>
<dbReference type="InterPro" id="IPR018522">
    <property type="entry name" value="TopoIIA_CS"/>
</dbReference>
<dbReference type="HOGENOM" id="CLU_001935_1_0_1"/>
<accession>A0A086J531</accession>
<evidence type="ECO:0000256" key="4">
    <source>
        <dbReference type="ARBA" id="ARBA00011080"/>
    </source>
</evidence>
<dbReference type="GO" id="GO:0003677">
    <property type="term" value="F:DNA binding"/>
    <property type="evidence" value="ECO:0007669"/>
    <property type="project" value="UniProtKB-UniRule"/>
</dbReference>
<dbReference type="InterPro" id="IPR031660">
    <property type="entry name" value="TOPRIM_C"/>
</dbReference>
<dbReference type="EMBL" id="AKIJ01000001">
    <property type="protein sequence ID" value="KFG27249.1"/>
    <property type="molecule type" value="Genomic_DNA"/>
</dbReference>
<dbReference type="FunFam" id="3.30.565.10:FF:000004">
    <property type="entry name" value="DNA topoisomerase 2"/>
    <property type="match status" value="1"/>
</dbReference>
<dbReference type="FunFam" id="3.90.199.10:FF:000002">
    <property type="entry name" value="DNA topoisomerase 2"/>
    <property type="match status" value="1"/>
</dbReference>
<feature type="domain" description="Topo IIA-type catalytic" evidence="20">
    <location>
        <begin position="671"/>
        <end position="1079"/>
    </location>
</feature>
<comment type="subunit">
    <text evidence="16">Homodimer.</text>
</comment>
<dbReference type="CDD" id="cd03481">
    <property type="entry name" value="TopoIIA_Trans_ScTopoIIA"/>
    <property type="match status" value="1"/>
</dbReference>
<dbReference type="Proteomes" id="UP000054524">
    <property type="component" value="Unassembled WGS sequence"/>
</dbReference>
<evidence type="ECO:0000256" key="3">
    <source>
        <dbReference type="ARBA" id="ARBA00001946"/>
    </source>
</evidence>
<dbReference type="InterPro" id="IPR001241">
    <property type="entry name" value="Topo_IIA"/>
</dbReference>
<dbReference type="PROSITE" id="PS00177">
    <property type="entry name" value="TOPOISOMERASE_II"/>
    <property type="match status" value="1"/>
</dbReference>
<evidence type="ECO:0000313" key="22">
    <source>
        <dbReference type="Proteomes" id="UP000054524"/>
    </source>
</evidence>
<comment type="cofactor">
    <cofactor evidence="2">
        <name>Ca(2+)</name>
        <dbReference type="ChEBI" id="CHEBI:29108"/>
    </cofactor>
</comment>
<evidence type="ECO:0000256" key="8">
    <source>
        <dbReference type="ARBA" id="ARBA00022741"/>
    </source>
</evidence>
<keyword evidence="12 15" id="KW-0238">DNA-binding</keyword>
<evidence type="ECO:0000259" key="19">
    <source>
        <dbReference type="PROSITE" id="PS50880"/>
    </source>
</evidence>
<evidence type="ECO:0000256" key="1">
    <source>
        <dbReference type="ARBA" id="ARBA00000185"/>
    </source>
</evidence>
<comment type="caution">
    <text evidence="21">The sequence shown here is derived from an EMBL/GenBank/DDBJ whole genome shotgun (WGS) entry which is preliminary data.</text>
</comment>
<keyword evidence="10" id="KW-0460">Magnesium</keyword>
<evidence type="ECO:0000256" key="17">
    <source>
        <dbReference type="SAM" id="Coils"/>
    </source>
</evidence>
<keyword evidence="17" id="KW-0175">Coiled coil</keyword>
<feature type="coiled-coil region" evidence="17">
    <location>
        <begin position="1042"/>
        <end position="1069"/>
    </location>
</feature>
<evidence type="ECO:0000256" key="16">
    <source>
        <dbReference type="RuleBase" id="RU362094"/>
    </source>
</evidence>
<dbReference type="GO" id="GO:0000712">
    <property type="term" value="P:resolution of meiotic recombination intermediates"/>
    <property type="evidence" value="ECO:0007669"/>
    <property type="project" value="TreeGrafter"/>
</dbReference>
<evidence type="ECO:0000259" key="20">
    <source>
        <dbReference type="PROSITE" id="PS52040"/>
    </source>
</evidence>
<dbReference type="GO" id="GO:0046872">
    <property type="term" value="F:metal ion binding"/>
    <property type="evidence" value="ECO:0007669"/>
    <property type="project" value="UniProtKB-KW"/>
</dbReference>
<organism evidence="21 22">
    <name type="scientific">Nematocida ausubeli (strain ATCC PRA-371 / ERTm2)</name>
    <name type="common">Nematode killer fungus</name>
    <dbReference type="NCBI Taxonomy" id="1913371"/>
    <lineage>
        <taxon>Eukaryota</taxon>
        <taxon>Fungi</taxon>
        <taxon>Fungi incertae sedis</taxon>
        <taxon>Microsporidia</taxon>
        <taxon>Nematocida</taxon>
    </lineage>
</organism>
<evidence type="ECO:0000256" key="14">
    <source>
        <dbReference type="ARBA" id="ARBA00053943"/>
    </source>
</evidence>
<dbReference type="InterPro" id="IPR014721">
    <property type="entry name" value="Ribsml_uS5_D2-typ_fold_subgr"/>
</dbReference>
<evidence type="ECO:0000256" key="5">
    <source>
        <dbReference type="ARBA" id="ARBA00012895"/>
    </source>
</evidence>
<evidence type="ECO:0000256" key="15">
    <source>
        <dbReference type="PROSITE-ProRule" id="PRU01384"/>
    </source>
</evidence>
<dbReference type="Gene3D" id="3.40.50.670">
    <property type="match status" value="1"/>
</dbReference>
<dbReference type="CDD" id="cd16930">
    <property type="entry name" value="HATPase_TopII-like"/>
    <property type="match status" value="1"/>
</dbReference>
<dbReference type="Pfam" id="PF01751">
    <property type="entry name" value="Toprim"/>
    <property type="match status" value="1"/>
</dbReference>
<feature type="domain" description="Toprim" evidence="19">
    <location>
        <begin position="424"/>
        <end position="538"/>
    </location>
</feature>
<dbReference type="GO" id="GO:0005634">
    <property type="term" value="C:nucleus"/>
    <property type="evidence" value="ECO:0007669"/>
    <property type="project" value="TreeGrafter"/>
</dbReference>
<keyword evidence="11 15" id="KW-0799">Topoisomerase</keyword>
<dbReference type="InterPro" id="IPR002205">
    <property type="entry name" value="Topo_IIA_dom_A"/>
</dbReference>
<dbReference type="Gene3D" id="3.30.1360.40">
    <property type="match status" value="1"/>
</dbReference>
<dbReference type="InterPro" id="IPR003594">
    <property type="entry name" value="HATPase_dom"/>
</dbReference>
<dbReference type="InterPro" id="IPR036890">
    <property type="entry name" value="HATPase_C_sf"/>
</dbReference>
<dbReference type="InterPro" id="IPR001154">
    <property type="entry name" value="TopoII_euk"/>
</dbReference>
<dbReference type="Pfam" id="PF02518">
    <property type="entry name" value="HATPase_c"/>
    <property type="match status" value="1"/>
</dbReference>
<dbReference type="Gene3D" id="3.30.565.10">
    <property type="entry name" value="Histidine kinase-like ATPase, C-terminal domain"/>
    <property type="match status" value="1"/>
</dbReference>
<sequence length="1186" mass="134949">MAQKEKTVEEIYQKKTPIEHVLLRPDTYIGSVQPETRNMYVWCAETMKMVRKEVTYTPGLYKIFDEILVNAADNKTRDKRMSEIRIEVDRKTSTISVCNDGQGIPVVIHAKENVYVPELIFGHLLTSSNYDDAEKKMTGGRNGYGAKLCNIFSTRFVIETADKKNKRMFRQVYTNNMLSKEEPEITPFSGAEYTKVTFQPDLAKFGMKRIDDDFMSMIMKRVYDLAGTVAGITVYYNGEKIGVSNFKEYIRLFFDSDVEIAYESKDRWEVAYVLGDEQFQHVSFVNRISTPRGGTHVNYIADQIVAAVVEQTKKVEKGLVVRPVQVKANIFLFLNCLIENPAFDSQTKETLTLKQSSFGSKHVLGSRFIADIMKSGIVEKSAYAARAKQTQQLKKTDGHKTSKLRGIPKLDDANNAGTRFASQCTLILTEGDSAKSLAVSGLSVIGRDNYGVFPLRGKLLNVREATHKQLMENIEINNIKKIMGLQHGKEYATTESLRYGHIMIMTDQDHDGSHIKGLIINMIDHFFPSLLRIKGFLQEFITPIVRATKGSMSRDFFTIPEFESWTETAEGRENGWRVKYYKGLGTSTAKDAKDYFSNLDFHIKEFNTVDSVDRDKIELAFSKKRVESRKVWLKEFVPGTYLDNRVQAISIKNFIDRELIHFSLADNIRSIPNMIDGMKPGQRKIIFCCFKRQLRTEIKVAQLAGYVSEHSAYHHGEQSLCSTIVNLAQDYVGSNNIPLLQPIGQFGTRLQGGKDAASPRYIFTALQPITRYLFREEDDNLLNYLKDDNLMVEPDMYVPIIPMVLVNGSDGIGTGWSTCIPPYNPIEIVDNVKRMIMGKEPKEMIPWYKGFVGECDDLGSGKYRTIGAFEQEKDKISILELPVGVWTQNYKDFLETLIESGDIKDFREYNTDTRVNFEVVVSTKHKINVPKVFKLSNQISIANMVAFNSKGVLQKYASTTEILKEFFIVRRDLYVRRKDFLLKKLLTETTILENKVRFIKEVVADTLKILKRKSSDVINDLTAKDYHKKDNSYDYLLTMQIASLTTERMEKLENEAAGKRSEYIRLKAVSIEDMWLADLDEFLGKLDLTVKDDAPGPRKKGRKMKNKGTESTKGNSQTAKATSTKAKKEKISILDSDSDMSHTTVADSPRTPPASLKSKKSGREAEPPRHVSKPWEKVISTTDEDE</sequence>
<reference evidence="21 22" key="1">
    <citation type="journal article" date="2014" name="Genome Announc.">
        <title>Genome Sequence of the Microsporidian Species Nematocida sp1 Strain ERTm6 (ATCC PRA-372).</title>
        <authorList>
            <person name="Bakowski M.A."/>
            <person name="Priest M."/>
            <person name="Young S."/>
            <person name="Cuomo C.A."/>
            <person name="Troemel E.R."/>
        </authorList>
    </citation>
    <scope>NUCLEOTIDE SEQUENCE [LARGE SCALE GENOMIC DNA]</scope>
    <source>
        <strain evidence="21 22">ERTm6</strain>
    </source>
</reference>
<feature type="region of interest" description="Disordered" evidence="18">
    <location>
        <begin position="1090"/>
        <end position="1186"/>
    </location>
</feature>
<feature type="compositionally biased region" description="Basic residues" evidence="18">
    <location>
        <begin position="1097"/>
        <end position="1106"/>
    </location>
</feature>
<dbReference type="GO" id="GO:0000819">
    <property type="term" value="P:sister chromatid segregation"/>
    <property type="evidence" value="ECO:0007669"/>
    <property type="project" value="TreeGrafter"/>
</dbReference>
<comment type="catalytic activity">
    <reaction evidence="1 15 16">
        <text>ATP-dependent breakage, passage and rejoining of double-stranded DNA.</text>
        <dbReference type="EC" id="5.6.2.2"/>
    </reaction>
</comment>
<dbReference type="Gene3D" id="1.10.268.10">
    <property type="entry name" value="Topoisomerase, domain 3"/>
    <property type="match status" value="1"/>
</dbReference>
<evidence type="ECO:0000256" key="10">
    <source>
        <dbReference type="ARBA" id="ARBA00022842"/>
    </source>
</evidence>
<dbReference type="InterPro" id="IPR006171">
    <property type="entry name" value="TOPRIM_dom"/>
</dbReference>
<dbReference type="FunFam" id="3.30.230.10:FF:000008">
    <property type="entry name" value="DNA topoisomerase 2"/>
    <property type="match status" value="1"/>
</dbReference>
<dbReference type="CDD" id="cd03365">
    <property type="entry name" value="TOPRIM_TopoIIA"/>
    <property type="match status" value="1"/>
</dbReference>
<dbReference type="PANTHER" id="PTHR10169">
    <property type="entry name" value="DNA TOPOISOMERASE/GYRASE"/>
    <property type="match status" value="1"/>
</dbReference>
<dbReference type="CDD" id="cd00187">
    <property type="entry name" value="TOP4c"/>
    <property type="match status" value="1"/>
</dbReference>
<dbReference type="GO" id="GO:0006265">
    <property type="term" value="P:DNA topological change"/>
    <property type="evidence" value="ECO:0007669"/>
    <property type="project" value="UniProtKB-UniRule"/>
</dbReference>
<dbReference type="GeneID" id="77675300"/>
<feature type="active site" description="O-(5'-phospho-DNA)-tyrosine intermediate" evidence="15">
    <location>
        <position position="761"/>
    </location>
</feature>
<gene>
    <name evidence="21" type="ORF">NESG_00327</name>
</gene>
<dbReference type="PROSITE" id="PS50880">
    <property type="entry name" value="TOPRIM"/>
    <property type="match status" value="1"/>
</dbReference>
<keyword evidence="22" id="KW-1185">Reference proteome</keyword>
<dbReference type="PROSITE" id="PS52040">
    <property type="entry name" value="TOPO_IIA"/>
    <property type="match status" value="1"/>
</dbReference>
<proteinExistence type="inferred from homology"/>
<evidence type="ECO:0000256" key="6">
    <source>
        <dbReference type="ARBA" id="ARBA00019635"/>
    </source>
</evidence>
<evidence type="ECO:0000256" key="12">
    <source>
        <dbReference type="ARBA" id="ARBA00023125"/>
    </source>
</evidence>
<dbReference type="RefSeq" id="XP_052905804.1">
    <property type="nucleotide sequence ID" value="XM_053047979.1"/>
</dbReference>
<feature type="compositionally biased region" description="Basic and acidic residues" evidence="18">
    <location>
        <begin position="1161"/>
        <end position="1176"/>
    </location>
</feature>
<dbReference type="InterPro" id="IPR020568">
    <property type="entry name" value="Ribosomal_Su5_D2-typ_SF"/>
</dbReference>
<evidence type="ECO:0000256" key="11">
    <source>
        <dbReference type="ARBA" id="ARBA00023029"/>
    </source>
</evidence>
<dbReference type="SUPFAM" id="SSF55874">
    <property type="entry name" value="ATPase domain of HSP90 chaperone/DNA topoisomerase II/histidine kinase"/>
    <property type="match status" value="1"/>
</dbReference>
<dbReference type="InterPro" id="IPR013759">
    <property type="entry name" value="Topo_IIA_B_C"/>
</dbReference>